<dbReference type="EMBL" id="CAEQ01002184">
    <property type="protein sequence ID" value="CCD16172.1"/>
    <property type="molecule type" value="Genomic_DNA"/>
</dbReference>
<keyword evidence="2" id="KW-1185">Reference proteome</keyword>
<sequence length="132" mass="14889">MKALEESQMPNTHRSVLLNHIRPAPRNKLGRLSETLLVQFGAGTSKYFGWHHRVLEEGSQSIGMQMVRRRELSHGQHRECTSEVHKGEKYGALVVISCGCSTERRHHIPAVQCGERALSSGCGLLDENARFW</sequence>
<evidence type="ECO:0000313" key="1">
    <source>
        <dbReference type="EMBL" id="CCD16172.1"/>
    </source>
</evidence>
<dbReference type="Proteomes" id="UP000000702">
    <property type="component" value="Unassembled WGS sequence"/>
</dbReference>
<name>F9WFU2_TRYCI</name>
<organism evidence="1 2">
    <name type="scientific">Trypanosoma congolense (strain IL3000)</name>
    <dbReference type="NCBI Taxonomy" id="1068625"/>
    <lineage>
        <taxon>Eukaryota</taxon>
        <taxon>Discoba</taxon>
        <taxon>Euglenozoa</taxon>
        <taxon>Kinetoplastea</taxon>
        <taxon>Metakinetoplastina</taxon>
        <taxon>Trypanosomatida</taxon>
        <taxon>Trypanosomatidae</taxon>
        <taxon>Trypanosoma</taxon>
        <taxon>Nannomonas</taxon>
    </lineage>
</organism>
<comment type="caution">
    <text evidence="1">The sequence shown here is derived from an EMBL/GenBank/DDBJ whole genome shotgun (WGS) entry which is preliminary data.</text>
</comment>
<dbReference type="AlphaFoldDB" id="F9WFU2"/>
<accession>F9WFU2</accession>
<reference evidence="2" key="1">
    <citation type="submission" date="2011-07" db="EMBL/GenBank/DDBJ databases">
        <title>Divergent evolution of antigenic variation in African trypanosomes.</title>
        <authorList>
            <person name="Jackson A.P."/>
            <person name="Berry A."/>
            <person name="Allison H.C."/>
            <person name="Burton P."/>
            <person name="Anderson J."/>
            <person name="Aslett M."/>
            <person name="Brown R."/>
            <person name="Corton N."/>
            <person name="Harris D."/>
            <person name="Hauser H."/>
            <person name="Gamble J."/>
            <person name="Gilderthorp R."/>
            <person name="McQuillan J."/>
            <person name="Quail M.A."/>
            <person name="Sanders M."/>
            <person name="Van Tonder A."/>
            <person name="Ginger M.L."/>
            <person name="Donelson J.E."/>
            <person name="Field M.C."/>
            <person name="Barry J.D."/>
            <person name="Berriman M."/>
            <person name="Hertz-Fowler C."/>
        </authorList>
    </citation>
    <scope>NUCLEOTIDE SEQUENCE [LARGE SCALE GENOMIC DNA]</scope>
    <source>
        <strain evidence="2">IL3000</strain>
    </source>
</reference>
<proteinExistence type="predicted"/>
<reference evidence="1 2" key="2">
    <citation type="journal article" date="2012" name="Proc. Natl. Acad. Sci. U.S.A.">
        <title>Antigenic diversity is generated by distinct evolutionary mechanisms in African trypanosome species.</title>
        <authorList>
            <person name="Jackson A.P."/>
            <person name="Berry A."/>
            <person name="Aslett M."/>
            <person name="Allison H.C."/>
            <person name="Burton P."/>
            <person name="Vavrova-Anderson J."/>
            <person name="Brown R."/>
            <person name="Browne H."/>
            <person name="Corton N."/>
            <person name="Hauser H."/>
            <person name="Gamble J."/>
            <person name="Gilderthorp R."/>
            <person name="Marcello L."/>
            <person name="McQuillan J."/>
            <person name="Otto T.D."/>
            <person name="Quail M.A."/>
            <person name="Sanders M.J."/>
            <person name="van Tonder A."/>
            <person name="Ginger M.L."/>
            <person name="Field M.C."/>
            <person name="Barry J.D."/>
            <person name="Hertz-Fowler C."/>
            <person name="Berriman M."/>
        </authorList>
    </citation>
    <scope>NUCLEOTIDE SEQUENCE [LARGE SCALE GENOMIC DNA]</scope>
    <source>
        <strain evidence="1 2">IL3000</strain>
    </source>
</reference>
<evidence type="ECO:0000313" key="2">
    <source>
        <dbReference type="Proteomes" id="UP000000702"/>
    </source>
</evidence>
<gene>
    <name evidence="1" type="ORF">TCIL3000_0_11220</name>
</gene>
<protein>
    <submittedName>
        <fullName evidence="1">Uncharacterized protein</fullName>
    </submittedName>
</protein>